<dbReference type="PANTHER" id="PTHR39322">
    <property type="entry name" value="ACYL-HOMOSERINE-LACTONE SYNTHASE"/>
    <property type="match status" value="1"/>
</dbReference>
<evidence type="ECO:0000256" key="4">
    <source>
        <dbReference type="ARBA" id="ARBA00022929"/>
    </source>
</evidence>
<dbReference type="Pfam" id="PF00765">
    <property type="entry name" value="Autoind_synth"/>
    <property type="match status" value="1"/>
</dbReference>
<evidence type="ECO:0000256" key="3">
    <source>
        <dbReference type="ARBA" id="ARBA00022691"/>
    </source>
</evidence>
<dbReference type="EMBL" id="SLXP01000001">
    <property type="protein sequence ID" value="TCP44122.1"/>
    <property type="molecule type" value="Genomic_DNA"/>
</dbReference>
<dbReference type="Proteomes" id="UP000294835">
    <property type="component" value="Unassembled WGS sequence"/>
</dbReference>
<evidence type="ECO:0000256" key="1">
    <source>
        <dbReference type="ARBA" id="ARBA00022654"/>
    </source>
</evidence>
<dbReference type="AlphaFoldDB" id="A0A4R2Q5P0"/>
<dbReference type="GO" id="GO:0009372">
    <property type="term" value="P:quorum sensing"/>
    <property type="evidence" value="ECO:0007669"/>
    <property type="project" value="UniProtKB-UniRule"/>
</dbReference>
<keyword evidence="1 5" id="KW-0673">Quorum sensing</keyword>
<dbReference type="InterPro" id="IPR016181">
    <property type="entry name" value="Acyl_CoA_acyltransferase"/>
</dbReference>
<dbReference type="RefSeq" id="WP_165915477.1">
    <property type="nucleotide sequence ID" value="NZ_SLXP01000001.1"/>
</dbReference>
<evidence type="ECO:0000256" key="5">
    <source>
        <dbReference type="PROSITE-ProRule" id="PRU00533"/>
    </source>
</evidence>
<comment type="similarity">
    <text evidence="5">Belongs to the autoinducer synthase family.</text>
</comment>
<accession>A0A4R2Q5P0</accession>
<dbReference type="PANTHER" id="PTHR39322:SF1">
    <property type="entry name" value="ISOVALERYL-HOMOSERINE LACTONE SYNTHASE"/>
    <property type="match status" value="1"/>
</dbReference>
<dbReference type="GO" id="GO:0007165">
    <property type="term" value="P:signal transduction"/>
    <property type="evidence" value="ECO:0007669"/>
    <property type="project" value="TreeGrafter"/>
</dbReference>
<evidence type="ECO:0000313" key="7">
    <source>
        <dbReference type="Proteomes" id="UP000294835"/>
    </source>
</evidence>
<keyword evidence="2" id="KW-0808">Transferase</keyword>
<evidence type="ECO:0000313" key="6">
    <source>
        <dbReference type="EMBL" id="TCP44122.1"/>
    </source>
</evidence>
<dbReference type="PROSITE" id="PS51187">
    <property type="entry name" value="AUTOINDUCER_SYNTH_2"/>
    <property type="match status" value="1"/>
</dbReference>
<keyword evidence="4 5" id="KW-0071">Autoinducer synthesis</keyword>
<sequence>MSEDQPIELAALRLPFDHRRWNLVTRFLALRKSVFIDRLKWDLYHVQDLEFEQYDYLGAVYIVAHRGTEVVGGARLLRTDWRYGRGKYVYSYMIRDAWLGLLPGLPREVCADEPPVSAKVWELTRLAAMTPGIAADVLTAANAYLAGQNAEECLFLGPTSFMRMARSMGYQPRALGAITGNKDGRFIAFGCGVRHDLSLENRPPAAVAA</sequence>
<dbReference type="Gene3D" id="3.40.630.30">
    <property type="match status" value="1"/>
</dbReference>
<dbReference type="GO" id="GO:0016740">
    <property type="term" value="F:transferase activity"/>
    <property type="evidence" value="ECO:0007669"/>
    <property type="project" value="UniProtKB-KW"/>
</dbReference>
<reference evidence="6 7" key="1">
    <citation type="submission" date="2019-03" db="EMBL/GenBank/DDBJ databases">
        <title>Genomic Encyclopedia of Type Strains, Phase IV (KMG-IV): sequencing the most valuable type-strain genomes for metagenomic binning, comparative biology and taxonomic classification.</title>
        <authorList>
            <person name="Goeker M."/>
        </authorList>
    </citation>
    <scope>NUCLEOTIDE SEQUENCE [LARGE SCALE GENOMIC DNA]</scope>
    <source>
        <strain evidence="6 7">DSM 18063</strain>
    </source>
</reference>
<protein>
    <submittedName>
        <fullName evidence="6">Acyl homoserine lactone synthase</fullName>
    </submittedName>
</protein>
<gene>
    <name evidence="6" type="ORF">EV662_101209</name>
</gene>
<proteinExistence type="inferred from homology"/>
<organism evidence="6 7">
    <name type="scientific">Rhodovulum marinum</name>
    <dbReference type="NCBI Taxonomy" id="320662"/>
    <lineage>
        <taxon>Bacteria</taxon>
        <taxon>Pseudomonadati</taxon>
        <taxon>Pseudomonadota</taxon>
        <taxon>Alphaproteobacteria</taxon>
        <taxon>Rhodobacterales</taxon>
        <taxon>Paracoccaceae</taxon>
        <taxon>Rhodovulum</taxon>
    </lineage>
</organism>
<name>A0A4R2Q5P0_9RHOB</name>
<dbReference type="InterPro" id="IPR001690">
    <property type="entry name" value="Autoind_synthase"/>
</dbReference>
<evidence type="ECO:0000256" key="2">
    <source>
        <dbReference type="ARBA" id="ARBA00022679"/>
    </source>
</evidence>
<keyword evidence="3" id="KW-0949">S-adenosyl-L-methionine</keyword>
<dbReference type="SUPFAM" id="SSF55729">
    <property type="entry name" value="Acyl-CoA N-acyltransferases (Nat)"/>
    <property type="match status" value="1"/>
</dbReference>
<comment type="caution">
    <text evidence="6">The sequence shown here is derived from an EMBL/GenBank/DDBJ whole genome shotgun (WGS) entry which is preliminary data.</text>
</comment>
<keyword evidence="7" id="KW-1185">Reference proteome</keyword>